<evidence type="ECO:0000256" key="1">
    <source>
        <dbReference type="SAM" id="Phobius"/>
    </source>
</evidence>
<feature type="transmembrane region" description="Helical" evidence="1">
    <location>
        <begin position="12"/>
        <end position="36"/>
    </location>
</feature>
<gene>
    <name evidence="2" type="ORF">B9Z19DRAFT_1063136</name>
</gene>
<accession>A0A2T6ZZF9</accession>
<sequence length="178" mass="19670">MPSSSFFSAVKAFAITSFTSLPSAIMAFAIAFMYHALCEFLFSNSSTLLVALLFFTFIMFLGASALIPEILVETFLPVLPYLVAHYFLGDLDTAYEELFFIPALAPAPAPVYTSPSLQLQMARLSAKLEGSYFVSPPPVKLEATDILPAWYPASFPPPPTPPPRSPLRYRTMKLCWLL</sequence>
<keyword evidence="1" id="KW-0812">Transmembrane</keyword>
<comment type="caution">
    <text evidence="2">The sequence shown here is derived from an EMBL/GenBank/DDBJ whole genome shotgun (WGS) entry which is preliminary data.</text>
</comment>
<dbReference type="AlphaFoldDB" id="A0A2T6ZZF9"/>
<protein>
    <submittedName>
        <fullName evidence="2">Uncharacterized protein</fullName>
    </submittedName>
</protein>
<evidence type="ECO:0000313" key="3">
    <source>
        <dbReference type="Proteomes" id="UP000244722"/>
    </source>
</evidence>
<keyword evidence="3" id="KW-1185">Reference proteome</keyword>
<organism evidence="2 3">
    <name type="scientific">Tuber borchii</name>
    <name type="common">White truffle</name>
    <dbReference type="NCBI Taxonomy" id="42251"/>
    <lineage>
        <taxon>Eukaryota</taxon>
        <taxon>Fungi</taxon>
        <taxon>Dikarya</taxon>
        <taxon>Ascomycota</taxon>
        <taxon>Pezizomycotina</taxon>
        <taxon>Pezizomycetes</taxon>
        <taxon>Pezizales</taxon>
        <taxon>Tuberaceae</taxon>
        <taxon>Tuber</taxon>
    </lineage>
</organism>
<feature type="transmembrane region" description="Helical" evidence="1">
    <location>
        <begin position="48"/>
        <end position="67"/>
    </location>
</feature>
<dbReference type="Proteomes" id="UP000244722">
    <property type="component" value="Unassembled WGS sequence"/>
</dbReference>
<proteinExistence type="predicted"/>
<dbReference type="EMBL" id="NESQ01000055">
    <property type="protein sequence ID" value="PUU80853.1"/>
    <property type="molecule type" value="Genomic_DNA"/>
</dbReference>
<reference evidence="2 3" key="1">
    <citation type="submission" date="2017-04" db="EMBL/GenBank/DDBJ databases">
        <title>Draft genome sequence of Tuber borchii Vittad., a whitish edible truffle.</title>
        <authorList>
            <consortium name="DOE Joint Genome Institute"/>
            <person name="Murat C."/>
            <person name="Kuo A."/>
            <person name="Barry K.W."/>
            <person name="Clum A."/>
            <person name="Dockter R.B."/>
            <person name="Fauchery L."/>
            <person name="Iotti M."/>
            <person name="Kohler A."/>
            <person name="Labutti K."/>
            <person name="Lindquist E.A."/>
            <person name="Lipzen A."/>
            <person name="Ohm R.A."/>
            <person name="Wang M."/>
            <person name="Grigoriev I.V."/>
            <person name="Zambonelli A."/>
            <person name="Martin F.M."/>
        </authorList>
    </citation>
    <scope>NUCLEOTIDE SEQUENCE [LARGE SCALE GENOMIC DNA]</scope>
    <source>
        <strain evidence="2 3">Tbo3840</strain>
    </source>
</reference>
<keyword evidence="1" id="KW-0472">Membrane</keyword>
<evidence type="ECO:0000313" key="2">
    <source>
        <dbReference type="EMBL" id="PUU80853.1"/>
    </source>
</evidence>
<name>A0A2T6ZZF9_TUBBO</name>
<keyword evidence="1" id="KW-1133">Transmembrane helix</keyword>